<evidence type="ECO:0000256" key="2">
    <source>
        <dbReference type="ARBA" id="ARBA00022801"/>
    </source>
</evidence>
<dbReference type="Proteomes" id="UP000182660">
    <property type="component" value="Unassembled WGS sequence"/>
</dbReference>
<dbReference type="GO" id="GO:0016787">
    <property type="term" value="F:hydrolase activity"/>
    <property type="evidence" value="ECO:0007669"/>
    <property type="project" value="UniProtKB-KW"/>
</dbReference>
<dbReference type="SUPFAM" id="SSF52317">
    <property type="entry name" value="Class I glutamine amidotransferase-like"/>
    <property type="match status" value="1"/>
</dbReference>
<dbReference type="Gene3D" id="3.50.30.60">
    <property type="entry name" value="LD-carboxypeptidase A C-terminal domain-like"/>
    <property type="match status" value="1"/>
</dbReference>
<dbReference type="EMBL" id="FPLD01000042">
    <property type="protein sequence ID" value="SGY91923.1"/>
    <property type="molecule type" value="Genomic_DNA"/>
</dbReference>
<dbReference type="SUPFAM" id="SSF141986">
    <property type="entry name" value="LD-carboxypeptidase A C-terminal domain-like"/>
    <property type="match status" value="1"/>
</dbReference>
<evidence type="ECO:0000259" key="3">
    <source>
        <dbReference type="Pfam" id="PF02016"/>
    </source>
</evidence>
<name>A0A090IC14_9GAMM</name>
<gene>
    <name evidence="6" type="ORF">MT2528_4458</name>
    <name evidence="5" type="ORF">NVI5450_1303</name>
</gene>
<protein>
    <submittedName>
        <fullName evidence="5">Uncharacterized protein</fullName>
    </submittedName>
</protein>
<dbReference type="InterPro" id="IPR040449">
    <property type="entry name" value="Peptidase_S66_N"/>
</dbReference>
<dbReference type="Gene3D" id="3.40.50.10740">
    <property type="entry name" value="Class I glutamine amidotransferase-like"/>
    <property type="match status" value="1"/>
</dbReference>
<evidence type="ECO:0000313" key="6">
    <source>
        <dbReference type="EMBL" id="SGZ02713.1"/>
    </source>
</evidence>
<keyword evidence="7" id="KW-1185">Reference proteome</keyword>
<dbReference type="HOGENOM" id="CLU_034346_1_1_6"/>
<dbReference type="STRING" id="80854.MVIS_1737"/>
<dbReference type="InterPro" id="IPR027461">
    <property type="entry name" value="Carboxypeptidase_A_C_sf"/>
</dbReference>
<evidence type="ECO:0000313" key="7">
    <source>
        <dbReference type="Proteomes" id="UP000182660"/>
    </source>
</evidence>
<feature type="domain" description="LD-carboxypeptidase N-terminal" evidence="3">
    <location>
        <begin position="13"/>
        <end position="132"/>
    </location>
</feature>
<dbReference type="Pfam" id="PF17676">
    <property type="entry name" value="Peptidase_S66C"/>
    <property type="match status" value="1"/>
</dbReference>
<dbReference type="InterPro" id="IPR029062">
    <property type="entry name" value="Class_I_gatase-like"/>
</dbReference>
<dbReference type="InterPro" id="IPR003507">
    <property type="entry name" value="S66_fam"/>
</dbReference>
<reference evidence="5 8" key="2">
    <citation type="submission" date="2016-11" db="EMBL/GenBank/DDBJ databases">
        <authorList>
            <person name="Jaros S."/>
            <person name="Januszkiewicz K."/>
            <person name="Wedrychowicz H."/>
        </authorList>
    </citation>
    <scope>NUCLEOTIDE SEQUENCE [LARGE SCALE GENOMIC DNA]</scope>
    <source>
        <strain evidence="5">NVI 5450</strain>
    </source>
</reference>
<dbReference type="GeneID" id="61295038"/>
<comment type="similarity">
    <text evidence="1">Belongs to the peptidase S66 family.</text>
</comment>
<dbReference type="AlphaFoldDB" id="A0A090IC14"/>
<dbReference type="InterPro" id="IPR027478">
    <property type="entry name" value="LdcA_N"/>
</dbReference>
<feature type="domain" description="LD-carboxypeptidase C-terminal" evidence="4">
    <location>
        <begin position="207"/>
        <end position="328"/>
    </location>
</feature>
<dbReference type="PANTHER" id="PTHR30237:SF5">
    <property type="entry name" value="CARBOXYPEPTIDASE VC_A0337-RELATED"/>
    <property type="match status" value="1"/>
</dbReference>
<evidence type="ECO:0000259" key="4">
    <source>
        <dbReference type="Pfam" id="PF17676"/>
    </source>
</evidence>
<dbReference type="InterPro" id="IPR040921">
    <property type="entry name" value="Peptidase_S66C"/>
</dbReference>
<organism evidence="5 8">
    <name type="scientific">Moritella viscosa</name>
    <dbReference type="NCBI Taxonomy" id="80854"/>
    <lineage>
        <taxon>Bacteria</taxon>
        <taxon>Pseudomonadati</taxon>
        <taxon>Pseudomonadota</taxon>
        <taxon>Gammaproteobacteria</taxon>
        <taxon>Alteromonadales</taxon>
        <taxon>Moritellaceae</taxon>
        <taxon>Moritella</taxon>
    </lineage>
</organism>
<dbReference type="PIRSF" id="PIRSF028757">
    <property type="entry name" value="LD-carboxypeptidase"/>
    <property type="match status" value="1"/>
</dbReference>
<dbReference type="KEGG" id="mvs:MVIS_1737"/>
<keyword evidence="2" id="KW-0378">Hydrolase</keyword>
<dbReference type="CDD" id="cd07062">
    <property type="entry name" value="Peptidase_S66_mccF_like"/>
    <property type="match status" value="1"/>
</dbReference>
<dbReference type="OrthoDB" id="9807329at2"/>
<dbReference type="EMBL" id="FPLJ01000132">
    <property type="protein sequence ID" value="SGZ02713.1"/>
    <property type="molecule type" value="Genomic_DNA"/>
</dbReference>
<dbReference type="PATRIC" id="fig|80854.5.peg.1850"/>
<dbReference type="RefSeq" id="WP_045110020.1">
    <property type="nucleotide sequence ID" value="NZ_CAWQZC010000054.1"/>
</dbReference>
<dbReference type="Proteomes" id="UP000183794">
    <property type="component" value="Unassembled WGS sequence"/>
</dbReference>
<evidence type="ECO:0000313" key="8">
    <source>
        <dbReference type="Proteomes" id="UP000183794"/>
    </source>
</evidence>
<dbReference type="PANTHER" id="PTHR30237">
    <property type="entry name" value="MURAMOYLTETRAPEPTIDE CARBOXYPEPTIDASE"/>
    <property type="match status" value="1"/>
</dbReference>
<evidence type="ECO:0000256" key="1">
    <source>
        <dbReference type="ARBA" id="ARBA00010233"/>
    </source>
</evidence>
<evidence type="ECO:0000313" key="5">
    <source>
        <dbReference type="EMBL" id="SGY91923.1"/>
    </source>
</evidence>
<proteinExistence type="inferred from homology"/>
<sequence length="342" mass="37912">MKYPKPLQQGSTIAITAFSSGIEKKHDARFRVVRDNLESRGFNVVVGKCLYGQNKHVSAPAQKRADELMSFLMDDEIDAIYPPWGGQLAIELLPLIDFTKLQTVRPKWILGFSDVSTIAAVFASKLEWATAHCSNLMDLTSEANDPLTANTLTHLSTATGGYFSQTESKLYASSWPDIVTEPTSGIMPDTPTNWKWLVKPESGSSIEGRLIGGCWDTLSHLFETEYLDIKRLSQCYSEGVVLYLENAEMPPTELARTILSMKFRGVFSCISGLLLGRSAAAEPKSDQSLSYYEILEKYLMDIGVPVMIDLDIGHVPPNLTLINGAIVKVELNEIGILHQYLK</sequence>
<dbReference type="Pfam" id="PF02016">
    <property type="entry name" value="Peptidase_S66"/>
    <property type="match status" value="1"/>
</dbReference>
<reference evidence="6 7" key="1">
    <citation type="submission" date="2016-11" db="EMBL/GenBank/DDBJ databases">
        <authorList>
            <person name="Klemetsen T."/>
        </authorList>
    </citation>
    <scope>NUCLEOTIDE SEQUENCE [LARGE SCALE GENOMIC DNA]</scope>
    <source>
        <strain evidence="6">MT 2528</strain>
    </source>
</reference>
<accession>A0A090IC14</accession>